<reference evidence="1 2" key="1">
    <citation type="submission" date="2018-08" db="EMBL/GenBank/DDBJ databases">
        <title>Genomic Encyclopedia of Archaeal and Bacterial Type Strains, Phase II (KMG-II): from individual species to whole genera.</title>
        <authorList>
            <person name="Goeker M."/>
        </authorList>
    </citation>
    <scope>NUCLEOTIDE SEQUENCE [LARGE SCALE GENOMIC DNA]</scope>
    <source>
        <strain evidence="1 2">DSM 45791</strain>
    </source>
</reference>
<dbReference type="RefSeq" id="WP_147328527.1">
    <property type="nucleotide sequence ID" value="NZ_CP144375.1"/>
</dbReference>
<dbReference type="AlphaFoldDB" id="A0A3E0HQK1"/>
<dbReference type="EMBL" id="QUNO01000005">
    <property type="protein sequence ID" value="REH48689.1"/>
    <property type="molecule type" value="Genomic_DNA"/>
</dbReference>
<comment type="caution">
    <text evidence="1">The sequence shown here is derived from an EMBL/GenBank/DDBJ whole genome shotgun (WGS) entry which is preliminary data.</text>
</comment>
<organism evidence="1 2">
    <name type="scientific">Kutzneria buriramensis</name>
    <dbReference type="NCBI Taxonomy" id="1045776"/>
    <lineage>
        <taxon>Bacteria</taxon>
        <taxon>Bacillati</taxon>
        <taxon>Actinomycetota</taxon>
        <taxon>Actinomycetes</taxon>
        <taxon>Pseudonocardiales</taxon>
        <taxon>Pseudonocardiaceae</taxon>
        <taxon>Kutzneria</taxon>
    </lineage>
</organism>
<dbReference type="Proteomes" id="UP000256269">
    <property type="component" value="Unassembled WGS sequence"/>
</dbReference>
<accession>A0A3E0HQK1</accession>
<protein>
    <submittedName>
        <fullName evidence="1">Uncharacterized protein</fullName>
    </submittedName>
</protein>
<keyword evidence="2" id="KW-1185">Reference proteome</keyword>
<dbReference type="OrthoDB" id="3679620at2"/>
<proteinExistence type="predicted"/>
<evidence type="ECO:0000313" key="1">
    <source>
        <dbReference type="EMBL" id="REH48689.1"/>
    </source>
</evidence>
<gene>
    <name evidence="1" type="ORF">BCF44_105548</name>
</gene>
<name>A0A3E0HQK1_9PSEU</name>
<sequence>MRILVALLVAAGVIGGAAWLLTPRGGTAQTDKEARSIATAISYPRSPDAMGYARTLLAKYPNVKVLEATDLKAVQPTDPLTHLVIRIDYDKCGGNVIACQPIPATVCYGFDLNRYEPINGPSVVDCPSNTPIIPPAVAKNDIPSGTSEALRAVLGGLPASPGDAQVKAALDAGLPKPAVDPGTGLAGVAPQVTVAVHGADVGVAIRGGDYFGGYQCTFGLRQGGKVWVWAPGHAQMQPGELVCEAGEAFSAYAQTPPH</sequence>
<evidence type="ECO:0000313" key="2">
    <source>
        <dbReference type="Proteomes" id="UP000256269"/>
    </source>
</evidence>